<gene>
    <name evidence="1" type="ORF">BBA_09045</name>
</gene>
<name>J4UGJ2_BEAB2</name>
<reference evidence="1 2" key="1">
    <citation type="journal article" date="2012" name="Sci. Rep.">
        <title>Genomic perspectives on the evolution of fungal entomopathogenicity in Beauveria bassiana.</title>
        <authorList>
            <person name="Xiao G."/>
            <person name="Ying S.H."/>
            <person name="Zheng P."/>
            <person name="Wang Z.L."/>
            <person name="Zhang S."/>
            <person name="Xie X.Q."/>
            <person name="Shang Y."/>
            <person name="St Leger R.J."/>
            <person name="Zhao G.P."/>
            <person name="Wang C."/>
            <person name="Feng M.G."/>
        </authorList>
    </citation>
    <scope>NUCLEOTIDE SEQUENCE [LARGE SCALE GENOMIC DNA]</scope>
    <source>
        <strain evidence="1 2">ARSEF 2860</strain>
    </source>
</reference>
<protein>
    <submittedName>
        <fullName evidence="1">Uncharacterized protein</fullName>
    </submittedName>
</protein>
<organism evidence="1 2">
    <name type="scientific">Beauveria bassiana (strain ARSEF 2860)</name>
    <name type="common">White muscardine disease fungus</name>
    <name type="synonym">Tritirachium shiotae</name>
    <dbReference type="NCBI Taxonomy" id="655819"/>
    <lineage>
        <taxon>Eukaryota</taxon>
        <taxon>Fungi</taxon>
        <taxon>Dikarya</taxon>
        <taxon>Ascomycota</taxon>
        <taxon>Pezizomycotina</taxon>
        <taxon>Sordariomycetes</taxon>
        <taxon>Hypocreomycetidae</taxon>
        <taxon>Hypocreales</taxon>
        <taxon>Cordycipitaceae</taxon>
        <taxon>Beauveria</taxon>
    </lineage>
</organism>
<dbReference type="RefSeq" id="XP_008602364.1">
    <property type="nucleotide sequence ID" value="XM_008604142.1"/>
</dbReference>
<dbReference type="GeneID" id="19892057"/>
<dbReference type="Proteomes" id="UP000002762">
    <property type="component" value="Unassembled WGS sequence"/>
</dbReference>
<dbReference type="HOGENOM" id="CLU_2263267_0_0_1"/>
<keyword evidence="2" id="KW-1185">Reference proteome</keyword>
<evidence type="ECO:0000313" key="2">
    <source>
        <dbReference type="Proteomes" id="UP000002762"/>
    </source>
</evidence>
<dbReference type="InParanoid" id="J4UGJ2"/>
<dbReference type="AlphaFoldDB" id="J4UGJ2"/>
<dbReference type="EMBL" id="JH725193">
    <property type="protein sequence ID" value="EJP61997.1"/>
    <property type="molecule type" value="Genomic_DNA"/>
</dbReference>
<sequence length="103" mass="12279">MASALHPAYQFEYFREKWWKREDWIKAAERDLTLYYNRLAAVTVATEHVDRVGTPPPSSPTIDDEFDAWGYTTDRPRRGKRRKVETEWEIWMKQVPSKDDTSV</sequence>
<evidence type="ECO:0000313" key="1">
    <source>
        <dbReference type="EMBL" id="EJP61997.1"/>
    </source>
</evidence>
<accession>J4UGJ2</accession>
<proteinExistence type="predicted"/>